<comment type="catalytic activity">
    <reaction evidence="1">
        <text>ATP + protein L-histidine = ADP + protein N-phospho-L-histidine.</text>
        <dbReference type="EC" id="2.7.13.3"/>
    </reaction>
</comment>
<evidence type="ECO:0000256" key="7">
    <source>
        <dbReference type="SAM" id="Coils"/>
    </source>
</evidence>
<feature type="domain" description="Histidine kinase" evidence="8">
    <location>
        <begin position="201"/>
        <end position="441"/>
    </location>
</feature>
<dbReference type="InterPro" id="IPR029016">
    <property type="entry name" value="GAF-like_dom_sf"/>
</dbReference>
<dbReference type="AlphaFoldDB" id="K9W2G0"/>
<dbReference type="Pfam" id="PF00512">
    <property type="entry name" value="HisKA"/>
    <property type="match status" value="1"/>
</dbReference>
<dbReference type="FunFam" id="3.30.565.10:FF:000006">
    <property type="entry name" value="Sensor histidine kinase WalK"/>
    <property type="match status" value="1"/>
</dbReference>
<dbReference type="eggNOG" id="COG2205">
    <property type="taxonomic scope" value="Bacteria"/>
</dbReference>
<reference evidence="9 10" key="1">
    <citation type="submission" date="2012-06" db="EMBL/GenBank/DDBJ databases">
        <title>Finished chromosome of genome of Crinalium epipsammum PCC 9333.</title>
        <authorList>
            <consortium name="US DOE Joint Genome Institute"/>
            <person name="Gugger M."/>
            <person name="Coursin T."/>
            <person name="Rippka R."/>
            <person name="Tandeau De Marsac N."/>
            <person name="Huntemann M."/>
            <person name="Wei C.-L."/>
            <person name="Han J."/>
            <person name="Detter J.C."/>
            <person name="Han C."/>
            <person name="Tapia R."/>
            <person name="Davenport K."/>
            <person name="Daligault H."/>
            <person name="Erkkila T."/>
            <person name="Gu W."/>
            <person name="Munk A.C.C."/>
            <person name="Teshima H."/>
            <person name="Xu Y."/>
            <person name="Chain P."/>
            <person name="Chen A."/>
            <person name="Krypides N."/>
            <person name="Mavromatis K."/>
            <person name="Markowitz V."/>
            <person name="Szeto E."/>
            <person name="Ivanova N."/>
            <person name="Mikhailova N."/>
            <person name="Ovchinnikova G."/>
            <person name="Pagani I."/>
            <person name="Pati A."/>
            <person name="Goodwin L."/>
            <person name="Peters L."/>
            <person name="Pitluck S."/>
            <person name="Woyke T."/>
            <person name="Kerfeld C."/>
        </authorList>
    </citation>
    <scope>NUCLEOTIDE SEQUENCE [LARGE SCALE GENOMIC DNA]</scope>
    <source>
        <strain evidence="9 10">PCC 9333</strain>
    </source>
</reference>
<name>K9W2G0_9CYAN</name>
<dbReference type="Gene3D" id="3.30.450.40">
    <property type="match status" value="1"/>
</dbReference>
<keyword evidence="10" id="KW-1185">Reference proteome</keyword>
<protein>
    <recommendedName>
        <fullName evidence="2">histidine kinase</fullName>
        <ecNumber evidence="2">2.7.13.3</ecNumber>
    </recommendedName>
</protein>
<gene>
    <name evidence="9" type="ORF">Cri9333_3711</name>
</gene>
<evidence type="ECO:0000259" key="8">
    <source>
        <dbReference type="PROSITE" id="PS50109"/>
    </source>
</evidence>
<dbReference type="SMART" id="SM00388">
    <property type="entry name" value="HisKA"/>
    <property type="match status" value="1"/>
</dbReference>
<dbReference type="Gene3D" id="1.10.287.130">
    <property type="match status" value="1"/>
</dbReference>
<evidence type="ECO:0000313" key="10">
    <source>
        <dbReference type="Proteomes" id="UP000010472"/>
    </source>
</evidence>
<proteinExistence type="predicted"/>
<dbReference type="KEGG" id="cep:Cri9333_3711"/>
<dbReference type="EC" id="2.7.13.3" evidence="2"/>
<dbReference type="InterPro" id="IPR050736">
    <property type="entry name" value="Sensor_HK_Regulatory"/>
</dbReference>
<dbReference type="InterPro" id="IPR005467">
    <property type="entry name" value="His_kinase_dom"/>
</dbReference>
<keyword evidence="3" id="KW-0597">Phosphoprotein</keyword>
<dbReference type="eggNOG" id="COG2203">
    <property type="taxonomic scope" value="Bacteria"/>
</dbReference>
<dbReference type="Pfam" id="PF01590">
    <property type="entry name" value="GAF"/>
    <property type="match status" value="1"/>
</dbReference>
<dbReference type="Proteomes" id="UP000010472">
    <property type="component" value="Chromosome"/>
</dbReference>
<dbReference type="InterPro" id="IPR036890">
    <property type="entry name" value="HATPase_C_sf"/>
</dbReference>
<dbReference type="SUPFAM" id="SSF47384">
    <property type="entry name" value="Homodimeric domain of signal transducing histidine kinase"/>
    <property type="match status" value="1"/>
</dbReference>
<dbReference type="InterPro" id="IPR003661">
    <property type="entry name" value="HisK_dim/P_dom"/>
</dbReference>
<evidence type="ECO:0000256" key="3">
    <source>
        <dbReference type="ARBA" id="ARBA00022553"/>
    </source>
</evidence>
<dbReference type="InterPro" id="IPR004358">
    <property type="entry name" value="Sig_transdc_His_kin-like_C"/>
</dbReference>
<keyword evidence="5 9" id="KW-0418">Kinase</keyword>
<dbReference type="InterPro" id="IPR036097">
    <property type="entry name" value="HisK_dim/P_sf"/>
</dbReference>
<accession>K9W2G0</accession>
<dbReference type="RefSeq" id="WP_015204624.1">
    <property type="nucleotide sequence ID" value="NC_019753.1"/>
</dbReference>
<dbReference type="PROSITE" id="PS50109">
    <property type="entry name" value="HIS_KIN"/>
    <property type="match status" value="1"/>
</dbReference>
<dbReference type="SUPFAM" id="SSF55781">
    <property type="entry name" value="GAF domain-like"/>
    <property type="match status" value="1"/>
</dbReference>
<dbReference type="SUPFAM" id="SSF55874">
    <property type="entry name" value="ATPase domain of HSP90 chaperone/DNA topoisomerase II/histidine kinase"/>
    <property type="match status" value="1"/>
</dbReference>
<evidence type="ECO:0000313" key="9">
    <source>
        <dbReference type="EMBL" id="AFZ14523.1"/>
    </source>
</evidence>
<dbReference type="HOGENOM" id="CLU_000445_114_44_3"/>
<evidence type="ECO:0000256" key="1">
    <source>
        <dbReference type="ARBA" id="ARBA00000085"/>
    </source>
</evidence>
<dbReference type="PRINTS" id="PR00344">
    <property type="entry name" value="BCTRLSENSOR"/>
</dbReference>
<dbReference type="EMBL" id="CP003620">
    <property type="protein sequence ID" value="AFZ14523.1"/>
    <property type="molecule type" value="Genomic_DNA"/>
</dbReference>
<dbReference type="GO" id="GO:0000155">
    <property type="term" value="F:phosphorelay sensor kinase activity"/>
    <property type="evidence" value="ECO:0007669"/>
    <property type="project" value="InterPro"/>
</dbReference>
<keyword evidence="7" id="KW-0175">Coiled coil</keyword>
<evidence type="ECO:0000256" key="2">
    <source>
        <dbReference type="ARBA" id="ARBA00012438"/>
    </source>
</evidence>
<dbReference type="CDD" id="cd00075">
    <property type="entry name" value="HATPase"/>
    <property type="match status" value="1"/>
</dbReference>
<dbReference type="CDD" id="cd00082">
    <property type="entry name" value="HisKA"/>
    <property type="match status" value="1"/>
</dbReference>
<dbReference type="InterPro" id="IPR003018">
    <property type="entry name" value="GAF"/>
</dbReference>
<dbReference type="Pfam" id="PF02518">
    <property type="entry name" value="HATPase_c"/>
    <property type="match status" value="1"/>
</dbReference>
<dbReference type="PANTHER" id="PTHR43711:SF26">
    <property type="entry name" value="SENSOR HISTIDINE KINASE RCSC"/>
    <property type="match status" value="1"/>
</dbReference>
<keyword evidence="4" id="KW-0808">Transferase</keyword>
<evidence type="ECO:0000256" key="4">
    <source>
        <dbReference type="ARBA" id="ARBA00022679"/>
    </source>
</evidence>
<dbReference type="SMART" id="SM00065">
    <property type="entry name" value="GAF"/>
    <property type="match status" value="1"/>
</dbReference>
<sequence length="452" mass="49967">MQPAPLPNNEAQRIAALLEYEVLDTEPEPGFDQITSLASFICQTPIALVSLIDSERQWFKSHLGLSATETCRDFAFCAHVILQNQVMVVENALNDERFATNPLVTSDPHIRFYAGAPLINPDGYALGTLCVIDYVPRQLSLQQQEALKMLAHQVMAQLELRRNVAALKEAIVERKRAEAEVRIALEKEKELSELKSRFVCMTSHEFRTPISTILASAELLEIYSHKLSEPKKVGHLHRIQGAVRKMTELLNDVLIMGKAEAGKLQLKPTPLDLAEFCQNLVQEILIIDNHQHSITFVAQGSCSIGKAIENVAAENGEFEPTNGQSLVMPCFDEKLLRQIVSNLLSNAIKYSPAGSQLDFVLNCQNGEVIFQIQDQGIGIPPADQLHLFEPFHRASNVSNISGTGLGLAIVKKCVDLHRGKITVNSEVGVGTKFTVTLPLYNSIPSDDQDSNN</sequence>
<feature type="coiled-coil region" evidence="7">
    <location>
        <begin position="167"/>
        <end position="194"/>
    </location>
</feature>
<evidence type="ECO:0000256" key="6">
    <source>
        <dbReference type="ARBA" id="ARBA00023012"/>
    </source>
</evidence>
<evidence type="ECO:0000256" key="5">
    <source>
        <dbReference type="ARBA" id="ARBA00022777"/>
    </source>
</evidence>
<dbReference type="PANTHER" id="PTHR43711">
    <property type="entry name" value="TWO-COMPONENT HISTIDINE KINASE"/>
    <property type="match status" value="1"/>
</dbReference>
<dbReference type="PATRIC" id="fig|1173022.3.peg.3988"/>
<organism evidence="9 10">
    <name type="scientific">Crinalium epipsammum PCC 9333</name>
    <dbReference type="NCBI Taxonomy" id="1173022"/>
    <lineage>
        <taxon>Bacteria</taxon>
        <taxon>Bacillati</taxon>
        <taxon>Cyanobacteriota</taxon>
        <taxon>Cyanophyceae</taxon>
        <taxon>Gomontiellales</taxon>
        <taxon>Gomontiellaceae</taxon>
        <taxon>Crinalium</taxon>
    </lineage>
</organism>
<dbReference type="STRING" id="1173022.Cri9333_3711"/>
<dbReference type="SMART" id="SM00387">
    <property type="entry name" value="HATPase_c"/>
    <property type="match status" value="1"/>
</dbReference>
<dbReference type="Gene3D" id="3.30.565.10">
    <property type="entry name" value="Histidine kinase-like ATPase, C-terminal domain"/>
    <property type="match status" value="1"/>
</dbReference>
<dbReference type="InterPro" id="IPR003594">
    <property type="entry name" value="HATPase_dom"/>
</dbReference>
<keyword evidence="6" id="KW-0902">Two-component regulatory system</keyword>